<evidence type="ECO:0000313" key="3">
    <source>
        <dbReference type="Proteomes" id="UP001233836"/>
    </source>
</evidence>
<organism evidence="2 3">
    <name type="scientific">Paenibacillus tundrae</name>
    <dbReference type="NCBI Taxonomy" id="528187"/>
    <lineage>
        <taxon>Bacteria</taxon>
        <taxon>Bacillati</taxon>
        <taxon>Bacillota</taxon>
        <taxon>Bacilli</taxon>
        <taxon>Bacillales</taxon>
        <taxon>Paenibacillaceae</taxon>
        <taxon>Paenibacillus</taxon>
    </lineage>
</organism>
<gene>
    <name evidence="2" type="ORF">J2T19_003296</name>
</gene>
<keyword evidence="3" id="KW-1185">Reference proteome</keyword>
<reference evidence="2 3" key="1">
    <citation type="submission" date="2023-07" db="EMBL/GenBank/DDBJ databases">
        <title>Sorghum-associated microbial communities from plants grown in Nebraska, USA.</title>
        <authorList>
            <person name="Schachtman D."/>
        </authorList>
    </citation>
    <scope>NUCLEOTIDE SEQUENCE [LARGE SCALE GENOMIC DNA]</scope>
    <source>
        <strain evidence="2 3">DS1314</strain>
    </source>
</reference>
<feature type="chain" id="PRO_5047059935" description="Lipoprotein" evidence="1">
    <location>
        <begin position="17"/>
        <end position="125"/>
    </location>
</feature>
<accession>A0ABT9WEY0</accession>
<protein>
    <recommendedName>
        <fullName evidence="4">Lipoprotein</fullName>
    </recommendedName>
</protein>
<proteinExistence type="predicted"/>
<evidence type="ECO:0000313" key="2">
    <source>
        <dbReference type="EMBL" id="MDQ0171834.1"/>
    </source>
</evidence>
<comment type="caution">
    <text evidence="2">The sequence shown here is derived from an EMBL/GenBank/DDBJ whole genome shotgun (WGS) entry which is preliminary data.</text>
</comment>
<dbReference type="EMBL" id="JAUSTI010000008">
    <property type="protein sequence ID" value="MDQ0171834.1"/>
    <property type="molecule type" value="Genomic_DNA"/>
</dbReference>
<evidence type="ECO:0000256" key="1">
    <source>
        <dbReference type="SAM" id="SignalP"/>
    </source>
</evidence>
<feature type="signal peptide" evidence="1">
    <location>
        <begin position="1"/>
        <end position="16"/>
    </location>
</feature>
<keyword evidence="1" id="KW-0732">Signal</keyword>
<evidence type="ECO:0008006" key="4">
    <source>
        <dbReference type="Google" id="ProtNLM"/>
    </source>
</evidence>
<dbReference type="RefSeq" id="WP_307217500.1">
    <property type="nucleotide sequence ID" value="NZ_JAUSTI010000008.1"/>
</dbReference>
<dbReference type="PROSITE" id="PS51257">
    <property type="entry name" value="PROKAR_LIPOPROTEIN"/>
    <property type="match status" value="1"/>
</dbReference>
<name>A0ABT9WEY0_9BACL</name>
<sequence length="125" mass="14044">MLIRLFYFLMISSALLSITGCTSETSATQEMARTIMKEDQSSDIFIIDSILYRKVEIVNEEQFNSVNTAPYGSITSSYEKNKTFQSGTASVLPTGTQIYRSIEQPAYVYSNDRGTYTLYKSVPEG</sequence>
<dbReference type="Proteomes" id="UP001233836">
    <property type="component" value="Unassembled WGS sequence"/>
</dbReference>